<keyword evidence="2" id="KW-1185">Reference proteome</keyword>
<proteinExistence type="predicted"/>
<accession>A0AA36GQL6</accession>
<protein>
    <submittedName>
        <fullName evidence="1">Uncharacterized protein</fullName>
    </submittedName>
</protein>
<gene>
    <name evidence="1" type="ORF">CYNAS_LOCUS8380</name>
</gene>
<dbReference type="EMBL" id="CATQJL010000112">
    <property type="protein sequence ID" value="CAJ0596397.1"/>
    <property type="molecule type" value="Genomic_DNA"/>
</dbReference>
<evidence type="ECO:0000313" key="2">
    <source>
        <dbReference type="Proteomes" id="UP001176961"/>
    </source>
</evidence>
<reference evidence="1" key="1">
    <citation type="submission" date="2023-07" db="EMBL/GenBank/DDBJ databases">
        <authorList>
            <consortium name="CYATHOMIX"/>
        </authorList>
    </citation>
    <scope>NUCLEOTIDE SEQUENCE</scope>
    <source>
        <strain evidence="1">N/A</strain>
    </source>
</reference>
<sequence length="142" mass="16414">MGAKNKRAGDYSILERTKQIFEGASMVANHQRLAVSPREHLAWVRALRDPPVGRDHPAYQPCMNFLTYFEDTWLKGPFSTMWCKHMVRVQRTTNLAENYHGRLRRLCGGRKYPRYAELVRVFQAFTMIALVGLRTLDVTAEG</sequence>
<dbReference type="AlphaFoldDB" id="A0AA36GQL6"/>
<evidence type="ECO:0000313" key="1">
    <source>
        <dbReference type="EMBL" id="CAJ0596397.1"/>
    </source>
</evidence>
<dbReference type="Proteomes" id="UP001176961">
    <property type="component" value="Unassembled WGS sequence"/>
</dbReference>
<organism evidence="1 2">
    <name type="scientific">Cylicocyclus nassatus</name>
    <name type="common">Nematode worm</name>
    <dbReference type="NCBI Taxonomy" id="53992"/>
    <lineage>
        <taxon>Eukaryota</taxon>
        <taxon>Metazoa</taxon>
        <taxon>Ecdysozoa</taxon>
        <taxon>Nematoda</taxon>
        <taxon>Chromadorea</taxon>
        <taxon>Rhabditida</taxon>
        <taxon>Rhabditina</taxon>
        <taxon>Rhabditomorpha</taxon>
        <taxon>Strongyloidea</taxon>
        <taxon>Strongylidae</taxon>
        <taxon>Cylicocyclus</taxon>
    </lineage>
</organism>
<name>A0AA36GQL6_CYLNA</name>
<comment type="caution">
    <text evidence="1">The sequence shown here is derived from an EMBL/GenBank/DDBJ whole genome shotgun (WGS) entry which is preliminary data.</text>
</comment>